<accession>A0A2M4D4X3</accession>
<proteinExistence type="predicted"/>
<keyword evidence="1" id="KW-0732">Signal</keyword>
<name>A0A2M4D4X3_ANODA</name>
<evidence type="ECO:0000256" key="1">
    <source>
        <dbReference type="SAM" id="SignalP"/>
    </source>
</evidence>
<organism evidence="2">
    <name type="scientific">Anopheles darlingi</name>
    <name type="common">Mosquito</name>
    <dbReference type="NCBI Taxonomy" id="43151"/>
    <lineage>
        <taxon>Eukaryota</taxon>
        <taxon>Metazoa</taxon>
        <taxon>Ecdysozoa</taxon>
        <taxon>Arthropoda</taxon>
        <taxon>Hexapoda</taxon>
        <taxon>Insecta</taxon>
        <taxon>Pterygota</taxon>
        <taxon>Neoptera</taxon>
        <taxon>Endopterygota</taxon>
        <taxon>Diptera</taxon>
        <taxon>Nematocera</taxon>
        <taxon>Culicoidea</taxon>
        <taxon>Culicidae</taxon>
        <taxon>Anophelinae</taxon>
        <taxon>Anopheles</taxon>
    </lineage>
</organism>
<dbReference type="AlphaFoldDB" id="A0A2M4D4X3"/>
<feature type="signal peptide" evidence="1">
    <location>
        <begin position="1"/>
        <end position="25"/>
    </location>
</feature>
<feature type="chain" id="PRO_5014844076" evidence="1">
    <location>
        <begin position="26"/>
        <end position="90"/>
    </location>
</feature>
<sequence>MNHTTRRRRLMMISSCLSPASLVFCHEATPPWVQNGNGESDPLRTACGPSDQPTRHSAVSALGWVSDSQTCRCRCSRRMTRENRERRIGG</sequence>
<dbReference type="EMBL" id="GGFL01008442">
    <property type="protein sequence ID" value="MBW72620.1"/>
    <property type="molecule type" value="Transcribed_RNA"/>
</dbReference>
<evidence type="ECO:0000313" key="2">
    <source>
        <dbReference type="EMBL" id="MBW72620.1"/>
    </source>
</evidence>
<protein>
    <submittedName>
        <fullName evidence="2">Putative secreted protein</fullName>
    </submittedName>
</protein>
<reference evidence="2" key="1">
    <citation type="submission" date="2018-01" db="EMBL/GenBank/DDBJ databases">
        <title>An insight into the sialome of Amazonian anophelines.</title>
        <authorList>
            <person name="Ribeiro J.M."/>
            <person name="Scarpassa V."/>
            <person name="Calvo E."/>
        </authorList>
    </citation>
    <scope>NUCLEOTIDE SEQUENCE</scope>
</reference>